<reference evidence="5" key="1">
    <citation type="submission" date="2023-07" db="EMBL/GenBank/DDBJ databases">
        <title>Genome mining of underrepresented organisms for secondary metabolites.</title>
        <authorList>
            <person name="D'Agostino P.M."/>
        </authorList>
    </citation>
    <scope>NUCLEOTIDE SEQUENCE [LARGE SCALE GENOMIC DNA]</scope>
    <source>
        <strain evidence="5">WS4403</strain>
    </source>
</reference>
<keyword evidence="1" id="KW-0472">Membrane</keyword>
<evidence type="ECO:0000259" key="3">
    <source>
        <dbReference type="Pfam" id="PF21934"/>
    </source>
</evidence>
<keyword evidence="1" id="KW-1133">Transmembrane helix</keyword>
<organism evidence="4 5">
    <name type="scientific">Winslowiella toletana</name>
    <dbReference type="NCBI Taxonomy" id="92490"/>
    <lineage>
        <taxon>Bacteria</taxon>
        <taxon>Pseudomonadati</taxon>
        <taxon>Pseudomonadota</taxon>
        <taxon>Gammaproteobacteria</taxon>
        <taxon>Enterobacterales</taxon>
        <taxon>Erwiniaceae</taxon>
        <taxon>Winslowiella</taxon>
    </lineage>
</organism>
<evidence type="ECO:0000313" key="5">
    <source>
        <dbReference type="Proteomes" id="UP001195624"/>
    </source>
</evidence>
<feature type="domain" description="YscD cytoplasmic" evidence="2">
    <location>
        <begin position="6"/>
        <end position="85"/>
    </location>
</feature>
<evidence type="ECO:0000259" key="2">
    <source>
        <dbReference type="Pfam" id="PF16697"/>
    </source>
</evidence>
<evidence type="ECO:0000313" key="4">
    <source>
        <dbReference type="EMBL" id="MBP2169561.1"/>
    </source>
</evidence>
<feature type="transmembrane region" description="Helical" evidence="1">
    <location>
        <begin position="122"/>
        <end position="143"/>
    </location>
</feature>
<accession>A0ABS4PAA0</accession>
<dbReference type="EMBL" id="JAGGMQ010000001">
    <property type="protein sequence ID" value="MBP2169561.1"/>
    <property type="molecule type" value="Genomic_DNA"/>
</dbReference>
<sequence length="288" mass="31677">MMFELRVLSGLHLGAALPLFGDSWLIGPTEEADLQLTDAAIDSTYRLLHPDEENWQLQQAANDSSLQDLVVSESFSLGGVWLCVAAADTPWSAFTPPPVAEAVAANEAPVAAAPAKGGFPRWISALMLSLTLLLTFTVVSWILQPTVAQSQINQSGRQHLDTPAEMRAPLLNMLRERDLAAAVSVVNSKKTLTLKGKLNKEQMLVFNRMLARFNADYMTAEPLINQVTPLKIELPFRIVQITTGARANIVTDEGQRLFIGDEVDNLRLVSITSNRIEFNGRDNIKVSW</sequence>
<dbReference type="Pfam" id="PF16697">
    <property type="entry name" value="Yop-YscD_cpl"/>
    <property type="match status" value="1"/>
</dbReference>
<dbReference type="Pfam" id="PF21934">
    <property type="entry name" value="Yop-YscD_ppl_3rd"/>
    <property type="match status" value="1"/>
</dbReference>
<proteinExistence type="predicted"/>
<comment type="caution">
    <text evidence="4">The sequence shown here is derived from an EMBL/GenBank/DDBJ whole genome shotgun (WGS) entry which is preliminary data.</text>
</comment>
<dbReference type="InterPro" id="IPR032030">
    <property type="entry name" value="YscD_cytoplasmic_dom"/>
</dbReference>
<keyword evidence="5" id="KW-1185">Reference proteome</keyword>
<evidence type="ECO:0000256" key="1">
    <source>
        <dbReference type="SAM" id="Phobius"/>
    </source>
</evidence>
<feature type="domain" description="YscD-like Bon-like" evidence="3">
    <location>
        <begin position="165"/>
        <end position="228"/>
    </location>
</feature>
<dbReference type="RefSeq" id="WP_017801044.1">
    <property type="nucleotide sequence ID" value="NZ_JAGGMQ010000001.1"/>
</dbReference>
<keyword evidence="1" id="KW-0812">Transmembrane</keyword>
<gene>
    <name evidence="4" type="ORF">J2125_002753</name>
</gene>
<name>A0ABS4PAA0_9GAMM</name>
<dbReference type="Proteomes" id="UP001195624">
    <property type="component" value="Unassembled WGS sequence"/>
</dbReference>
<protein>
    <submittedName>
        <fullName evidence="4">Type III secretion protein D</fullName>
    </submittedName>
</protein>
<dbReference type="InterPro" id="IPR053946">
    <property type="entry name" value="YscD_ppl_3rd"/>
</dbReference>